<comment type="caution">
    <text evidence="3">The sequence shown here is derived from an EMBL/GenBank/DDBJ whole genome shotgun (WGS) entry which is preliminary data.</text>
</comment>
<sequence length="337" mass="34571">MKSESPQDPSPKVITRRSILRGIGLSLAAVPVAKLLVACGDDTTGGDTGADAGTVTDTGTDSGVVDPGVWATGGTAAMTAAATYPDPFASGIGTVCNLTCEATLGPCYATTVDRKDISEGHDGLPVRLAFLIVNESCAPVPNATVDIWHAAPEGLYSGEDASDFCTSGDATARAARWFRGVQTTDANGRVDFDTCFPGWYSSRTIHIHFTVRVNGQEFVTSQLFFDDTTSDDIVNHQPLYNTRGARDTTNANDTVISADSVGNYLFATQRMSDGAMLASKTLVIRSSRESASCAVPGGSGGGGPGGPPPGGDGGMGPPPGWDGGMGPPPPSFDGGMP</sequence>
<feature type="compositionally biased region" description="Pro residues" evidence="1">
    <location>
        <begin position="305"/>
        <end position="331"/>
    </location>
</feature>
<evidence type="ECO:0000313" key="4">
    <source>
        <dbReference type="Proteomes" id="UP000664052"/>
    </source>
</evidence>
<name>A0ABS3DAB7_9BACT</name>
<evidence type="ECO:0000256" key="1">
    <source>
        <dbReference type="SAM" id="MobiDB-lite"/>
    </source>
</evidence>
<dbReference type="InterPro" id="IPR000627">
    <property type="entry name" value="Intradiol_dOase_C"/>
</dbReference>
<dbReference type="RefSeq" id="WP_207050624.1">
    <property type="nucleotide sequence ID" value="NZ_JAFIMU010000005.1"/>
</dbReference>
<accession>A0ABS3DAB7</accession>
<reference evidence="3 4" key="1">
    <citation type="submission" date="2021-02" db="EMBL/GenBank/DDBJ databases">
        <title>De Novo genome assembly of isolated myxobacteria.</title>
        <authorList>
            <person name="Stevens D.C."/>
        </authorList>
    </citation>
    <scope>NUCLEOTIDE SEQUENCE [LARGE SCALE GENOMIC DNA]</scope>
    <source>
        <strain evidence="3 4">ATCC 29039</strain>
    </source>
</reference>
<dbReference type="PANTHER" id="PTHR34315">
    <property type="match status" value="1"/>
</dbReference>
<dbReference type="Proteomes" id="UP000664052">
    <property type="component" value="Unassembled WGS sequence"/>
</dbReference>
<dbReference type="Gene3D" id="2.60.130.10">
    <property type="entry name" value="Aromatic compound dioxygenase"/>
    <property type="match status" value="1"/>
</dbReference>
<feature type="region of interest" description="Disordered" evidence="1">
    <location>
        <begin position="290"/>
        <end position="337"/>
    </location>
</feature>
<dbReference type="InterPro" id="IPR015889">
    <property type="entry name" value="Intradiol_dOase_core"/>
</dbReference>
<feature type="domain" description="Intradiol ring-cleavage dioxygenases" evidence="2">
    <location>
        <begin position="121"/>
        <end position="235"/>
    </location>
</feature>
<evidence type="ECO:0000313" key="3">
    <source>
        <dbReference type="EMBL" id="MBN8227786.1"/>
    </source>
</evidence>
<dbReference type="PANTHER" id="PTHR34315:SF1">
    <property type="entry name" value="INTRADIOL RING-CLEAVAGE DIOXYGENASES DOMAIN-CONTAINING PROTEIN-RELATED"/>
    <property type="match status" value="1"/>
</dbReference>
<proteinExistence type="predicted"/>
<keyword evidence="4" id="KW-1185">Reference proteome</keyword>
<evidence type="ECO:0000259" key="2">
    <source>
        <dbReference type="Pfam" id="PF00775"/>
    </source>
</evidence>
<dbReference type="EMBL" id="JAFIMU010000005">
    <property type="protein sequence ID" value="MBN8227786.1"/>
    <property type="molecule type" value="Genomic_DNA"/>
</dbReference>
<gene>
    <name evidence="3" type="ORF">JYK02_09715</name>
</gene>
<dbReference type="Pfam" id="PF00775">
    <property type="entry name" value="Dioxygenase_C"/>
    <property type="match status" value="1"/>
</dbReference>
<organism evidence="3 4">
    <name type="scientific">Corallococcus macrosporus</name>
    <dbReference type="NCBI Taxonomy" id="35"/>
    <lineage>
        <taxon>Bacteria</taxon>
        <taxon>Pseudomonadati</taxon>
        <taxon>Myxococcota</taxon>
        <taxon>Myxococcia</taxon>
        <taxon>Myxococcales</taxon>
        <taxon>Cystobacterineae</taxon>
        <taxon>Myxococcaceae</taxon>
        <taxon>Corallococcus</taxon>
    </lineage>
</organism>
<dbReference type="SUPFAM" id="SSF49482">
    <property type="entry name" value="Aromatic compound dioxygenase"/>
    <property type="match status" value="1"/>
</dbReference>
<protein>
    <submittedName>
        <fullName evidence="3">Protocatechuate 3,4-dioxygenase</fullName>
    </submittedName>
</protein>